<dbReference type="AlphaFoldDB" id="A0A7Z2ZR95"/>
<keyword evidence="1 4" id="KW-0808">Transferase</keyword>
<protein>
    <submittedName>
        <fullName evidence="4">GNAT family N-acetyltransferase</fullName>
    </submittedName>
</protein>
<dbReference type="PROSITE" id="PS51186">
    <property type="entry name" value="GNAT"/>
    <property type="match status" value="1"/>
</dbReference>
<keyword evidence="2" id="KW-0012">Acyltransferase</keyword>
<dbReference type="PANTHER" id="PTHR43877:SF2">
    <property type="entry name" value="AMINOALKYLPHOSPHONATE N-ACETYLTRANSFERASE-RELATED"/>
    <property type="match status" value="1"/>
</dbReference>
<dbReference type="SUPFAM" id="SSF55729">
    <property type="entry name" value="Acyl-CoA N-acyltransferases (Nat)"/>
    <property type="match status" value="1"/>
</dbReference>
<evidence type="ECO:0000256" key="2">
    <source>
        <dbReference type="ARBA" id="ARBA00023315"/>
    </source>
</evidence>
<gene>
    <name evidence="4" type="ORF">HH212_03520</name>
</gene>
<dbReference type="Proteomes" id="UP000502415">
    <property type="component" value="Chromosome"/>
</dbReference>
<organism evidence="4 5">
    <name type="scientific">Massilia forsythiae</name>
    <dbReference type="NCBI Taxonomy" id="2728020"/>
    <lineage>
        <taxon>Bacteria</taxon>
        <taxon>Pseudomonadati</taxon>
        <taxon>Pseudomonadota</taxon>
        <taxon>Betaproteobacteria</taxon>
        <taxon>Burkholderiales</taxon>
        <taxon>Oxalobacteraceae</taxon>
        <taxon>Telluria group</taxon>
        <taxon>Massilia</taxon>
    </lineage>
</organism>
<reference evidence="4 5" key="1">
    <citation type="submission" date="2020-04" db="EMBL/GenBank/DDBJ databases">
        <title>Genome sequencing of novel species.</title>
        <authorList>
            <person name="Heo J."/>
            <person name="Kim S.-J."/>
            <person name="Kim J.-S."/>
            <person name="Hong S.-B."/>
            <person name="Kwon S.-W."/>
        </authorList>
    </citation>
    <scope>NUCLEOTIDE SEQUENCE [LARGE SCALE GENOMIC DNA]</scope>
    <source>
        <strain evidence="4 5">GN2-R2</strain>
    </source>
</reference>
<sequence>MLINAESPDQPEVRAMLARLDAYCAALYTLESNHLMDVDTLLRSDALFLVARDVDGAAAGCAALVNRGDYAEVKRMFVDADKRGLGTGRKLLDHIFLFAGMAGQRELKLETGIHQPQAIALYERAGFARCAPFGDYHANPLSVFMEKRL</sequence>
<feature type="domain" description="N-acetyltransferase" evidence="3">
    <location>
        <begin position="1"/>
        <end position="149"/>
    </location>
</feature>
<dbReference type="Pfam" id="PF13508">
    <property type="entry name" value="Acetyltransf_7"/>
    <property type="match status" value="1"/>
</dbReference>
<dbReference type="KEGG" id="mfy:HH212_03520"/>
<evidence type="ECO:0000259" key="3">
    <source>
        <dbReference type="PROSITE" id="PS51186"/>
    </source>
</evidence>
<evidence type="ECO:0000313" key="5">
    <source>
        <dbReference type="Proteomes" id="UP000502415"/>
    </source>
</evidence>
<dbReference type="EMBL" id="CP051685">
    <property type="protein sequence ID" value="QJD99215.1"/>
    <property type="molecule type" value="Genomic_DNA"/>
</dbReference>
<evidence type="ECO:0000256" key="1">
    <source>
        <dbReference type="ARBA" id="ARBA00022679"/>
    </source>
</evidence>
<dbReference type="RefSeq" id="WP_169434112.1">
    <property type="nucleotide sequence ID" value="NZ_CP051685.1"/>
</dbReference>
<dbReference type="GO" id="GO:0016747">
    <property type="term" value="F:acyltransferase activity, transferring groups other than amino-acyl groups"/>
    <property type="evidence" value="ECO:0007669"/>
    <property type="project" value="InterPro"/>
</dbReference>
<accession>A0A7Z2ZR95</accession>
<keyword evidence="5" id="KW-1185">Reference proteome</keyword>
<name>A0A7Z2ZR95_9BURK</name>
<proteinExistence type="predicted"/>
<dbReference type="InterPro" id="IPR000182">
    <property type="entry name" value="GNAT_dom"/>
</dbReference>
<dbReference type="InterPro" id="IPR016181">
    <property type="entry name" value="Acyl_CoA_acyltransferase"/>
</dbReference>
<dbReference type="PANTHER" id="PTHR43877">
    <property type="entry name" value="AMINOALKYLPHOSPHONATE N-ACETYLTRANSFERASE-RELATED-RELATED"/>
    <property type="match status" value="1"/>
</dbReference>
<dbReference type="CDD" id="cd04301">
    <property type="entry name" value="NAT_SF"/>
    <property type="match status" value="1"/>
</dbReference>
<dbReference type="Gene3D" id="3.40.630.30">
    <property type="match status" value="1"/>
</dbReference>
<evidence type="ECO:0000313" key="4">
    <source>
        <dbReference type="EMBL" id="QJD99215.1"/>
    </source>
</evidence>
<dbReference type="InterPro" id="IPR050832">
    <property type="entry name" value="Bact_Acetyltransf"/>
</dbReference>